<organism evidence="1">
    <name type="scientific">marine sediment metagenome</name>
    <dbReference type="NCBI Taxonomy" id="412755"/>
    <lineage>
        <taxon>unclassified sequences</taxon>
        <taxon>metagenomes</taxon>
        <taxon>ecological metagenomes</taxon>
    </lineage>
</organism>
<proteinExistence type="predicted"/>
<name>X1FBR4_9ZZZZ</name>
<gene>
    <name evidence="1" type="ORF">S01H4_55392</name>
</gene>
<evidence type="ECO:0000313" key="1">
    <source>
        <dbReference type="EMBL" id="GAH18208.1"/>
    </source>
</evidence>
<dbReference type="EMBL" id="BART01031965">
    <property type="protein sequence ID" value="GAH18208.1"/>
    <property type="molecule type" value="Genomic_DNA"/>
</dbReference>
<accession>X1FBR4</accession>
<dbReference type="AlphaFoldDB" id="X1FBR4"/>
<protein>
    <submittedName>
        <fullName evidence="1">Uncharacterized protein</fullName>
    </submittedName>
</protein>
<sequence>QSLTDFAMDFNGISITEVAVSPEQFFNDNESKFHLDVQMGIPEIYIGPFKIFDGIYVHIDILTINGIANFLKKGHDLNYSNDAQQLILYGDEEFPGLINDMDMGTGMTDWLAMYETATNNALKAQMSENYNCNWNQLTDIYDYCKLYLEGIMIDVFIEGEDIEIDLHNISQAQFEWLLSFVHVIFGLKIEIPEKVYIVDELIPEVAGLRTVEEIGEYMLYKQWANGTLVSDPGYPITLSIGTIYGFEPGV</sequence>
<feature type="non-terminal residue" evidence="1">
    <location>
        <position position="250"/>
    </location>
</feature>
<comment type="caution">
    <text evidence="1">The sequence shown here is derived from an EMBL/GenBank/DDBJ whole genome shotgun (WGS) entry which is preliminary data.</text>
</comment>
<feature type="non-terminal residue" evidence="1">
    <location>
        <position position="1"/>
    </location>
</feature>
<reference evidence="1" key="1">
    <citation type="journal article" date="2014" name="Front. Microbiol.">
        <title>High frequency of phylogenetically diverse reductive dehalogenase-homologous genes in deep subseafloor sedimentary metagenomes.</title>
        <authorList>
            <person name="Kawai M."/>
            <person name="Futagami T."/>
            <person name="Toyoda A."/>
            <person name="Takaki Y."/>
            <person name="Nishi S."/>
            <person name="Hori S."/>
            <person name="Arai W."/>
            <person name="Tsubouchi T."/>
            <person name="Morono Y."/>
            <person name="Uchiyama I."/>
            <person name="Ito T."/>
            <person name="Fujiyama A."/>
            <person name="Inagaki F."/>
            <person name="Takami H."/>
        </authorList>
    </citation>
    <scope>NUCLEOTIDE SEQUENCE</scope>
    <source>
        <strain evidence="1">Expedition CK06-06</strain>
    </source>
</reference>